<evidence type="ECO:0000313" key="2">
    <source>
        <dbReference type="EMBL" id="RAI75185.1"/>
    </source>
</evidence>
<organism evidence="2 3">
    <name type="scientific">Spirosoma telluris</name>
    <dbReference type="NCBI Taxonomy" id="2183553"/>
    <lineage>
        <taxon>Bacteria</taxon>
        <taxon>Pseudomonadati</taxon>
        <taxon>Bacteroidota</taxon>
        <taxon>Cytophagia</taxon>
        <taxon>Cytophagales</taxon>
        <taxon>Cytophagaceae</taxon>
        <taxon>Spirosoma</taxon>
    </lineage>
</organism>
<feature type="domain" description="Urease accessory protein UreH-like transmembrane" evidence="1">
    <location>
        <begin position="7"/>
        <end position="62"/>
    </location>
</feature>
<dbReference type="AlphaFoldDB" id="A0A327NK75"/>
<dbReference type="PANTHER" id="PTHR42208">
    <property type="entry name" value="HEAVY METAL TRANSPORTER-RELATED"/>
    <property type="match status" value="1"/>
</dbReference>
<name>A0A327NK75_9BACT</name>
<dbReference type="PANTHER" id="PTHR42208:SF1">
    <property type="entry name" value="HEAVY METAL TRANSPORTER"/>
    <property type="match status" value="1"/>
</dbReference>
<dbReference type="InterPro" id="IPR039447">
    <property type="entry name" value="UreH-like_TM_dom"/>
</dbReference>
<accession>A0A327NK75</accession>
<dbReference type="EMBL" id="QLII01000001">
    <property type="protein sequence ID" value="RAI75185.1"/>
    <property type="molecule type" value="Genomic_DNA"/>
</dbReference>
<sequence length="64" mass="6708">MSPWLTTAFLTGLISSLHCVGMCGPLVAALPVGRLAQGQRWKAVALYHTGRIATYSILGALAVP</sequence>
<evidence type="ECO:0000313" key="3">
    <source>
        <dbReference type="Proteomes" id="UP000249016"/>
    </source>
</evidence>
<reference evidence="2 3" key="1">
    <citation type="submission" date="2018-06" db="EMBL/GenBank/DDBJ databases">
        <title>Spirosoma sp. HMF3257 Genome sequencing and assembly.</title>
        <authorList>
            <person name="Kang H."/>
            <person name="Cha I."/>
            <person name="Kim H."/>
            <person name="Kang J."/>
            <person name="Joh K."/>
        </authorList>
    </citation>
    <scope>NUCLEOTIDE SEQUENCE [LARGE SCALE GENOMIC DNA]</scope>
    <source>
        <strain evidence="2 3">HMF3257</strain>
    </source>
</reference>
<protein>
    <recommendedName>
        <fullName evidence="1">Urease accessory protein UreH-like transmembrane domain-containing protein</fullName>
    </recommendedName>
</protein>
<keyword evidence="3" id="KW-1185">Reference proteome</keyword>
<dbReference type="Pfam" id="PF13386">
    <property type="entry name" value="DsbD_2"/>
    <property type="match status" value="1"/>
</dbReference>
<comment type="caution">
    <text evidence="2">The sequence shown here is derived from an EMBL/GenBank/DDBJ whole genome shotgun (WGS) entry which is preliminary data.</text>
</comment>
<proteinExistence type="predicted"/>
<dbReference type="OrthoDB" id="594443at2"/>
<gene>
    <name evidence="2" type="ORF">HMF3257_15055</name>
</gene>
<dbReference type="RefSeq" id="WP_111343329.1">
    <property type="nucleotide sequence ID" value="NZ_QLII01000001.1"/>
</dbReference>
<dbReference type="Proteomes" id="UP000249016">
    <property type="component" value="Unassembled WGS sequence"/>
</dbReference>
<evidence type="ECO:0000259" key="1">
    <source>
        <dbReference type="Pfam" id="PF13386"/>
    </source>
</evidence>